<feature type="domain" description="S1 motif" evidence="4">
    <location>
        <begin position="274"/>
        <end position="343"/>
    </location>
</feature>
<dbReference type="PANTHER" id="PTHR10724:SF7">
    <property type="entry name" value="SMALL RIBOSOMAL SUBUNIT PROTEIN BS1C"/>
    <property type="match status" value="1"/>
</dbReference>
<proteinExistence type="inferred from homology"/>
<dbReference type="OrthoDB" id="9810507at2"/>
<feature type="domain" description="S1 motif" evidence="4">
    <location>
        <begin position="190"/>
        <end position="258"/>
    </location>
</feature>
<reference evidence="6" key="1">
    <citation type="journal article" date="2019" name="Microbiol. Immunol.">
        <title>Molecular and phenotypic characterization of Leptospira johnsonii sp. nov., Leptospira ellinghausenii sp. nov. and Leptospira ryugenii sp. nov. isolated from soil and water in Japan.</title>
        <authorList>
            <person name="Masuzawa T."/>
            <person name="Saito M."/>
            <person name="Nakao R."/>
            <person name="Nikaido Y."/>
            <person name="Matsumoto M."/>
            <person name="Ogawa M."/>
            <person name="Yokoyama M."/>
            <person name="Hidaka Y."/>
            <person name="Tomita J."/>
            <person name="Sakakibara K."/>
            <person name="Suzuki K."/>
            <person name="Yasuda S."/>
            <person name="Sato H."/>
            <person name="Yamaguchi M."/>
            <person name="Yoshida S.I."/>
            <person name="Koizumi N."/>
            <person name="Kawamura Y."/>
        </authorList>
    </citation>
    <scope>NUCLEOTIDE SEQUENCE [LARGE SCALE GENOMIC DNA]</scope>
    <source>
        <strain evidence="6">E18</strain>
    </source>
</reference>
<keyword evidence="2 5" id="KW-0689">Ribosomal protein</keyword>
<dbReference type="PANTHER" id="PTHR10724">
    <property type="entry name" value="30S RIBOSOMAL PROTEIN S1"/>
    <property type="match status" value="1"/>
</dbReference>
<dbReference type="InterPro" id="IPR050437">
    <property type="entry name" value="Ribos_protein_bS1-like"/>
</dbReference>
<dbReference type="GO" id="GO:0003735">
    <property type="term" value="F:structural constituent of ribosome"/>
    <property type="evidence" value="ECO:0007669"/>
    <property type="project" value="TreeGrafter"/>
</dbReference>
<sequence>MKGPSSEFDRLLEESFKKRQSIEPGSRHEAKVTAVKNDYVFIRTIDNKVIGNISTEEWREEVLPNIGDTLLVYFLKENSGDFYFTTCLSQDNLTEENLELANQFEIPVLGQLLLEGNGGWDVKLGSYTAFVPFSQLDVSLKGKNISGKRIKFIISELGKKQSKILLSQKKIADKERETKKQLLRDELKIGMFVSCTVKSIHKFGLIVDMDGLDALVPQSEATYKKSPDLTTEFRVGETLRAKILTLDWSTNKISLSVKDFLSDPWSGKLPFKESDIISGTVESIKPFGLFVRLGEDFSGLVPNKETGIPQRTPLNTIFQPGQKLEVFVLEINPEKRQIALSISKASEAKDRMEYQEYLSKDESNPSVSSFGLALKKSLENQNQKKKK</sequence>
<dbReference type="InterPro" id="IPR003029">
    <property type="entry name" value="S1_domain"/>
</dbReference>
<dbReference type="AlphaFoldDB" id="A0A2P2DDB7"/>
<dbReference type="SMART" id="SM00316">
    <property type="entry name" value="S1"/>
    <property type="match status" value="4"/>
</dbReference>
<dbReference type="Pfam" id="PF00575">
    <property type="entry name" value="S1"/>
    <property type="match status" value="2"/>
</dbReference>
<accession>A0A2P2DDB7</accession>
<evidence type="ECO:0000313" key="5">
    <source>
        <dbReference type="EMBL" id="GBF42630.1"/>
    </source>
</evidence>
<name>A0A2P2DDB7_9LEPT</name>
<keyword evidence="3" id="KW-0687">Ribonucleoprotein</keyword>
<dbReference type="InterPro" id="IPR035104">
    <property type="entry name" value="Ribosomal_protein_S1-like"/>
</dbReference>
<keyword evidence="6" id="KW-1185">Reference proteome</keyword>
<evidence type="ECO:0000256" key="1">
    <source>
        <dbReference type="ARBA" id="ARBA00006767"/>
    </source>
</evidence>
<gene>
    <name evidence="5" type="primary">rpsA</name>
    <name evidence="5" type="ORF">LPTSP2_19200</name>
</gene>
<dbReference type="Gene3D" id="2.40.50.140">
    <property type="entry name" value="Nucleic acid-binding proteins"/>
    <property type="match status" value="2"/>
</dbReference>
<comment type="caution">
    <text evidence="5">The sequence shown here is derived from an EMBL/GenBank/DDBJ whole genome shotgun (WGS) entry which is preliminary data.</text>
</comment>
<dbReference type="EMBL" id="BFAZ01000009">
    <property type="protein sequence ID" value="GBF42630.1"/>
    <property type="molecule type" value="Genomic_DNA"/>
</dbReference>
<dbReference type="GO" id="GO:0003729">
    <property type="term" value="F:mRNA binding"/>
    <property type="evidence" value="ECO:0007669"/>
    <property type="project" value="TreeGrafter"/>
</dbReference>
<dbReference type="PROSITE" id="PS50126">
    <property type="entry name" value="S1"/>
    <property type="match status" value="2"/>
</dbReference>
<dbReference type="GO" id="GO:0022627">
    <property type="term" value="C:cytosolic small ribosomal subunit"/>
    <property type="evidence" value="ECO:0007669"/>
    <property type="project" value="TreeGrafter"/>
</dbReference>
<evidence type="ECO:0000256" key="3">
    <source>
        <dbReference type="ARBA" id="ARBA00023274"/>
    </source>
</evidence>
<dbReference type="SUPFAM" id="SSF50249">
    <property type="entry name" value="Nucleic acid-binding proteins"/>
    <property type="match status" value="3"/>
</dbReference>
<evidence type="ECO:0000256" key="2">
    <source>
        <dbReference type="ARBA" id="ARBA00022980"/>
    </source>
</evidence>
<dbReference type="InterPro" id="IPR012340">
    <property type="entry name" value="NA-bd_OB-fold"/>
</dbReference>
<protein>
    <submittedName>
        <fullName evidence="5">30S ribosomal protein S1</fullName>
    </submittedName>
</protein>
<dbReference type="GO" id="GO:0006412">
    <property type="term" value="P:translation"/>
    <property type="evidence" value="ECO:0007669"/>
    <property type="project" value="TreeGrafter"/>
</dbReference>
<dbReference type="Proteomes" id="UP000245206">
    <property type="component" value="Unassembled WGS sequence"/>
</dbReference>
<comment type="similarity">
    <text evidence="1">Belongs to the bacterial ribosomal protein bS1 family.</text>
</comment>
<organism evidence="5 6">
    <name type="scientific">Leptospira ellinghausenii</name>
    <dbReference type="NCBI Taxonomy" id="1917822"/>
    <lineage>
        <taxon>Bacteria</taxon>
        <taxon>Pseudomonadati</taxon>
        <taxon>Spirochaetota</taxon>
        <taxon>Spirochaetia</taxon>
        <taxon>Leptospirales</taxon>
        <taxon>Leptospiraceae</taxon>
        <taxon>Leptospira</taxon>
    </lineage>
</organism>
<dbReference type="RefSeq" id="WP_108959716.1">
    <property type="nucleotide sequence ID" value="NZ_BFAZ01000009.1"/>
</dbReference>
<dbReference type="PRINTS" id="PR00681">
    <property type="entry name" value="RIBOSOMALS1"/>
</dbReference>
<evidence type="ECO:0000259" key="4">
    <source>
        <dbReference type="PROSITE" id="PS50126"/>
    </source>
</evidence>
<evidence type="ECO:0000313" key="6">
    <source>
        <dbReference type="Proteomes" id="UP000245206"/>
    </source>
</evidence>